<dbReference type="AlphaFoldDB" id="A0A3A4BKG1"/>
<gene>
    <name evidence="1" type="ORF">D5H75_03270</name>
</gene>
<dbReference type="RefSeq" id="WP_119924787.1">
    <property type="nucleotide sequence ID" value="NZ_QZEY01000001.1"/>
</dbReference>
<evidence type="ECO:0000313" key="1">
    <source>
        <dbReference type="EMBL" id="RJL35814.1"/>
    </source>
</evidence>
<dbReference type="OrthoDB" id="3245799at2"/>
<dbReference type="EMBL" id="QZEY01000001">
    <property type="protein sequence ID" value="RJL35814.1"/>
    <property type="molecule type" value="Genomic_DNA"/>
</dbReference>
<accession>A0A3A4BKG1</accession>
<name>A0A3A4BKG1_9ACTN</name>
<sequence>MAGAGRSPGGLLKTLEALARSGAHRETWQITRALLPALLAGPGERATTVHTRVVSFAADVAEWAGARGELPEIAALAARPGSSHLTRHARRLHATLTA</sequence>
<evidence type="ECO:0000313" key="2">
    <source>
        <dbReference type="Proteomes" id="UP000265768"/>
    </source>
</evidence>
<protein>
    <submittedName>
        <fullName evidence="1">Uncharacterized protein</fullName>
    </submittedName>
</protein>
<comment type="caution">
    <text evidence="1">The sequence shown here is derived from an EMBL/GenBank/DDBJ whole genome shotgun (WGS) entry which is preliminary data.</text>
</comment>
<proteinExistence type="predicted"/>
<organism evidence="1 2">
    <name type="scientific">Bailinhaonella thermotolerans</name>
    <dbReference type="NCBI Taxonomy" id="1070861"/>
    <lineage>
        <taxon>Bacteria</taxon>
        <taxon>Bacillati</taxon>
        <taxon>Actinomycetota</taxon>
        <taxon>Actinomycetes</taxon>
        <taxon>Streptosporangiales</taxon>
        <taxon>Streptosporangiaceae</taxon>
        <taxon>Bailinhaonella</taxon>
    </lineage>
</organism>
<reference evidence="1 2" key="1">
    <citation type="submission" date="2018-09" db="EMBL/GenBank/DDBJ databases">
        <title>YIM 75507 draft genome.</title>
        <authorList>
            <person name="Tang S."/>
            <person name="Feng Y."/>
        </authorList>
    </citation>
    <scope>NUCLEOTIDE SEQUENCE [LARGE SCALE GENOMIC DNA]</scope>
    <source>
        <strain evidence="1 2">YIM 75507</strain>
    </source>
</reference>
<dbReference type="Proteomes" id="UP000265768">
    <property type="component" value="Unassembled WGS sequence"/>
</dbReference>
<keyword evidence="2" id="KW-1185">Reference proteome</keyword>